<proteinExistence type="predicted"/>
<feature type="chain" id="PRO_5003182239" evidence="2">
    <location>
        <begin position="26"/>
        <end position="189"/>
    </location>
</feature>
<dbReference type="InterPro" id="IPR037923">
    <property type="entry name" value="HTH-like"/>
</dbReference>
<evidence type="ECO:0000313" key="3">
    <source>
        <dbReference type="EMBL" id="ADC36035.1"/>
    </source>
</evidence>
<accession>E3T6U1</accession>
<keyword evidence="1" id="KW-0238">DNA-binding</keyword>
<name>E3T6U1_9BACT</name>
<evidence type="ECO:0000256" key="1">
    <source>
        <dbReference type="ARBA" id="ARBA00023125"/>
    </source>
</evidence>
<protein>
    <submittedName>
        <fullName evidence="3">Uncharacterized protein</fullName>
    </submittedName>
</protein>
<feature type="signal peptide" evidence="2">
    <location>
        <begin position="1"/>
        <end position="25"/>
    </location>
</feature>
<dbReference type="AlphaFoldDB" id="E3T6U1"/>
<dbReference type="EMBL" id="GU260709">
    <property type="protein sequence ID" value="ADC36035.1"/>
    <property type="molecule type" value="Genomic_DNA"/>
</dbReference>
<sequence>MRKGVPAIVAAVVLAAQAVTTSQSAMPPRSATDVANADIRAVIANAPADGILDQQIRVVDMGKYNVAVGVLHRSAKPAQQGAIDHAQVTEVYHIIDGSGTFVTGGSIANARQVPTDNVIHTTLVGPSTTGASIQGGQSRHVGPGDVIIVPPGVAHWFSKVDADMNYLVVRVDGDHILPAGYVHPAVKTP</sequence>
<reference evidence="3" key="1">
    <citation type="submission" date="2009-12" db="EMBL/GenBank/DDBJ databases">
        <authorList>
            <person name="Kielak A."/>
            <person name="van Veen J.A."/>
            <person name="Kowalchuk G.A."/>
        </authorList>
    </citation>
    <scope>NUCLEOTIDE SEQUENCE</scope>
</reference>
<keyword evidence="2" id="KW-0732">Signal</keyword>
<evidence type="ECO:0000256" key="2">
    <source>
        <dbReference type="SAM" id="SignalP"/>
    </source>
</evidence>
<dbReference type="Gene3D" id="2.60.120.10">
    <property type="entry name" value="Jelly Rolls"/>
    <property type="match status" value="1"/>
</dbReference>
<dbReference type="SUPFAM" id="SSF51215">
    <property type="entry name" value="Regulatory protein AraC"/>
    <property type="match status" value="1"/>
</dbReference>
<dbReference type="GO" id="GO:0003677">
    <property type="term" value="F:DNA binding"/>
    <property type="evidence" value="ECO:0007669"/>
    <property type="project" value="UniProtKB-KW"/>
</dbReference>
<reference evidence="3" key="2">
    <citation type="journal article" date="2010" name="Appl. Environ. Microbiol.">
        <title>Comparative analysis of acidobacterial genomic fragments from terrestrial and aquatic metagenomic libraries, with emphasis on acidobacteria subdivision 6.</title>
        <authorList>
            <person name="Kielak A.M."/>
            <person name="van Veen J.A."/>
            <person name="Kowalchuk G.A."/>
        </authorList>
    </citation>
    <scope>NUCLEOTIDE SEQUENCE</scope>
</reference>
<dbReference type="InterPro" id="IPR014710">
    <property type="entry name" value="RmlC-like_jellyroll"/>
</dbReference>
<organism evidence="3">
    <name type="scientific">uncultured bacterium 270</name>
    <dbReference type="NCBI Taxonomy" id="698387"/>
    <lineage>
        <taxon>Bacteria</taxon>
        <taxon>environmental samples</taxon>
    </lineage>
</organism>